<feature type="region of interest" description="Disordered" evidence="1">
    <location>
        <begin position="319"/>
        <end position="438"/>
    </location>
</feature>
<dbReference type="InterPro" id="IPR011009">
    <property type="entry name" value="Kinase-like_dom_sf"/>
</dbReference>
<feature type="compositionally biased region" description="Low complexity" evidence="1">
    <location>
        <begin position="329"/>
        <end position="348"/>
    </location>
</feature>
<proteinExistence type="predicted"/>
<reference evidence="5" key="1">
    <citation type="submission" date="2017-05" db="EMBL/GenBank/DDBJ databases">
        <title>Complete and WGS of Bordetella genogroups.</title>
        <authorList>
            <person name="Spilker T."/>
            <person name="Lipuma J."/>
        </authorList>
    </citation>
    <scope>NUCLEOTIDE SEQUENCE [LARGE SCALE GENOMIC DNA]</scope>
    <source>
        <strain evidence="5">AU16122</strain>
    </source>
</reference>
<dbReference type="GO" id="GO:0004672">
    <property type="term" value="F:protein kinase activity"/>
    <property type="evidence" value="ECO:0007669"/>
    <property type="project" value="InterPro"/>
</dbReference>
<keyword evidence="2" id="KW-0472">Membrane</keyword>
<feature type="compositionally biased region" description="Polar residues" evidence="1">
    <location>
        <begin position="349"/>
        <end position="369"/>
    </location>
</feature>
<evidence type="ECO:0000256" key="1">
    <source>
        <dbReference type="SAM" id="MobiDB-lite"/>
    </source>
</evidence>
<feature type="region of interest" description="Disordered" evidence="1">
    <location>
        <begin position="471"/>
        <end position="521"/>
    </location>
</feature>
<keyword evidence="2" id="KW-0812">Transmembrane</keyword>
<dbReference type="Gene3D" id="1.10.510.10">
    <property type="entry name" value="Transferase(Phosphotransferase) domain 1"/>
    <property type="match status" value="1"/>
</dbReference>
<keyword evidence="2" id="KW-1133">Transmembrane helix</keyword>
<feature type="compositionally biased region" description="Low complexity" evidence="1">
    <location>
        <begin position="474"/>
        <end position="521"/>
    </location>
</feature>
<protein>
    <recommendedName>
        <fullName evidence="3">Protein kinase domain-containing protein</fullName>
    </recommendedName>
</protein>
<sequence>MSAIAAMGTGGVPQARIRQMLADLVAGLSALHAQGRIHGGISMDTVVRGDADPVRLLDPSGEQAPPDGDETVRHPGYAPFEQYTDDPGWPCGPWTDIYALSALAHALVTGAPPPDALSRRVRDDYVPLLQRAPQGYDPAFLAGLDAGLSMPPSLRPQTLEAFDEVLLLPVPTPVAMAAGDAIGAVGAGTVAVAAGMSRMPADADAVDTAEGSATSETGGEAGQPAAAAAASAVIAPVPRSNATPANVDPAAATRTPAAEKEAPVGQPAANDAEAGAREKPRRASVMGIALVVAILAVAGFLWLRDDAPPAKVVGREAVPGPVADGQAENASNGQAGSAQNGQASSAQATPNSQASSALASPDSQGSSAQAAPDRQANTAPAAPSSQASSAPSESAPDATQTPPTAAQTPTAGSASGAQASAAGRPETGGGADLPQAPAASDPAIATATLGGALPIPDRRTAPGSVTVQDPQAVASAHPATPQPPASQTSTSTSAATTAPPAVPSAAAPQAAPSQGASSQAAASRSAAAQAAATQAAEAQAANSRIVGSQALEAQAASGQAASGPAASGQAGTARVAASPAAMTPGAVASASADAEMSPKPKGPVTVRVDVRPWGEVFVDGKSRGLSPPLRELKLSPGKHAVIVRNAGLPPYSVTLDLADNRAAAISHVFQ</sequence>
<dbReference type="PROSITE" id="PS50011">
    <property type="entry name" value="PROTEIN_KINASE_DOM"/>
    <property type="match status" value="1"/>
</dbReference>
<feature type="transmembrane region" description="Helical" evidence="2">
    <location>
        <begin position="283"/>
        <end position="303"/>
    </location>
</feature>
<dbReference type="GO" id="GO:0005524">
    <property type="term" value="F:ATP binding"/>
    <property type="evidence" value="ECO:0007669"/>
    <property type="project" value="InterPro"/>
</dbReference>
<feature type="compositionally biased region" description="Low complexity" evidence="1">
    <location>
        <begin position="379"/>
        <end position="423"/>
    </location>
</feature>
<evidence type="ECO:0000256" key="2">
    <source>
        <dbReference type="SAM" id="Phobius"/>
    </source>
</evidence>
<dbReference type="Proteomes" id="UP000216020">
    <property type="component" value="Unassembled WGS sequence"/>
</dbReference>
<dbReference type="OrthoDB" id="9801841at2"/>
<dbReference type="InterPro" id="IPR000719">
    <property type="entry name" value="Prot_kinase_dom"/>
</dbReference>
<evidence type="ECO:0000313" key="5">
    <source>
        <dbReference type="Proteomes" id="UP000216020"/>
    </source>
</evidence>
<keyword evidence="5" id="KW-1185">Reference proteome</keyword>
<dbReference type="RefSeq" id="WP_094851437.1">
    <property type="nucleotide sequence ID" value="NZ_NEVM01000001.1"/>
</dbReference>
<feature type="region of interest" description="Disordered" evidence="1">
    <location>
        <begin position="239"/>
        <end position="280"/>
    </location>
</feature>
<feature type="region of interest" description="Disordered" evidence="1">
    <location>
        <begin position="204"/>
        <end position="225"/>
    </location>
</feature>
<feature type="domain" description="Protein kinase" evidence="3">
    <location>
        <begin position="1"/>
        <end position="167"/>
    </location>
</feature>
<organism evidence="4 5">
    <name type="scientific">Bordetella genomosp. 10</name>
    <dbReference type="NCBI Taxonomy" id="1416804"/>
    <lineage>
        <taxon>Bacteria</taxon>
        <taxon>Pseudomonadati</taxon>
        <taxon>Pseudomonadota</taxon>
        <taxon>Betaproteobacteria</taxon>
        <taxon>Burkholderiales</taxon>
        <taxon>Alcaligenaceae</taxon>
        <taxon>Bordetella</taxon>
    </lineage>
</organism>
<comment type="caution">
    <text evidence="4">The sequence shown here is derived from an EMBL/GenBank/DDBJ whole genome shotgun (WGS) entry which is preliminary data.</text>
</comment>
<evidence type="ECO:0000259" key="3">
    <source>
        <dbReference type="PROSITE" id="PS50011"/>
    </source>
</evidence>
<accession>A0A261SJX0</accession>
<dbReference type="EMBL" id="NEVM01000001">
    <property type="protein sequence ID" value="OZI37331.1"/>
    <property type="molecule type" value="Genomic_DNA"/>
</dbReference>
<name>A0A261SJX0_9BORD</name>
<gene>
    <name evidence="4" type="ORF">CAL29_02615</name>
</gene>
<dbReference type="SUPFAM" id="SSF56112">
    <property type="entry name" value="Protein kinase-like (PK-like)"/>
    <property type="match status" value="1"/>
</dbReference>
<dbReference type="AlphaFoldDB" id="A0A261SJX0"/>
<evidence type="ECO:0000313" key="4">
    <source>
        <dbReference type="EMBL" id="OZI37331.1"/>
    </source>
</evidence>